<name>A0A5B6W7H7_9ROSI</name>
<evidence type="ECO:0000313" key="2">
    <source>
        <dbReference type="Proteomes" id="UP000325315"/>
    </source>
</evidence>
<proteinExistence type="predicted"/>
<accession>A0A5B6W7H7</accession>
<reference evidence="1" key="1">
    <citation type="submission" date="2019-08" db="EMBL/GenBank/DDBJ databases">
        <authorList>
            <person name="Liu F."/>
        </authorList>
    </citation>
    <scope>NUCLEOTIDE SEQUENCE [LARGE SCALE GENOMIC DNA]</scope>
    <source>
        <strain evidence="1">PA1801</strain>
        <tissue evidence="1">Leaf</tissue>
    </source>
</reference>
<organism evidence="1 2">
    <name type="scientific">Gossypium australe</name>
    <dbReference type="NCBI Taxonomy" id="47621"/>
    <lineage>
        <taxon>Eukaryota</taxon>
        <taxon>Viridiplantae</taxon>
        <taxon>Streptophyta</taxon>
        <taxon>Embryophyta</taxon>
        <taxon>Tracheophyta</taxon>
        <taxon>Spermatophyta</taxon>
        <taxon>Magnoliopsida</taxon>
        <taxon>eudicotyledons</taxon>
        <taxon>Gunneridae</taxon>
        <taxon>Pentapetalae</taxon>
        <taxon>rosids</taxon>
        <taxon>malvids</taxon>
        <taxon>Malvales</taxon>
        <taxon>Malvaceae</taxon>
        <taxon>Malvoideae</taxon>
        <taxon>Gossypium</taxon>
    </lineage>
</organism>
<dbReference type="EMBL" id="SMMG02000004">
    <property type="protein sequence ID" value="KAA3477118.1"/>
    <property type="molecule type" value="Genomic_DNA"/>
</dbReference>
<sequence length="71" mass="7846">MGLNDRNSKLMIRWVWMGGGMHYEAVTEQPTPSHFTQQQTHSPASECSSCTLIAEKFAMTSPQILAGQGFS</sequence>
<dbReference type="Proteomes" id="UP000325315">
    <property type="component" value="Unassembled WGS sequence"/>
</dbReference>
<gene>
    <name evidence="1" type="ORF">EPI10_011031</name>
</gene>
<dbReference type="OrthoDB" id="1821658at2759"/>
<dbReference type="AlphaFoldDB" id="A0A5B6W7H7"/>
<comment type="caution">
    <text evidence="1">The sequence shown here is derived from an EMBL/GenBank/DDBJ whole genome shotgun (WGS) entry which is preliminary data.</text>
</comment>
<evidence type="ECO:0000313" key="1">
    <source>
        <dbReference type="EMBL" id="KAA3477118.1"/>
    </source>
</evidence>
<protein>
    <submittedName>
        <fullName evidence="1">Protein prune-like protein</fullName>
    </submittedName>
</protein>
<keyword evidence="2" id="KW-1185">Reference proteome</keyword>